<dbReference type="PANTHER" id="PTHR43355:SF2">
    <property type="entry name" value="FLAVIN REDUCTASE (NADPH)"/>
    <property type="match status" value="1"/>
</dbReference>
<comment type="caution">
    <text evidence="2">The sequence shown here is derived from an EMBL/GenBank/DDBJ whole genome shotgun (WGS) entry which is preliminary data.</text>
</comment>
<dbReference type="Pfam" id="PF13460">
    <property type="entry name" value="NAD_binding_10"/>
    <property type="match status" value="1"/>
</dbReference>
<dbReference type="InterPro" id="IPR016040">
    <property type="entry name" value="NAD(P)-bd_dom"/>
</dbReference>
<dbReference type="RefSeq" id="WP_189174678.1">
    <property type="nucleotide sequence ID" value="NZ_BMNG01000007.1"/>
</dbReference>
<feature type="domain" description="NAD(P)-binding" evidence="1">
    <location>
        <begin position="7"/>
        <end position="201"/>
    </location>
</feature>
<reference evidence="3" key="1">
    <citation type="journal article" date="2019" name="Int. J. Syst. Evol. Microbiol.">
        <title>The Global Catalogue of Microorganisms (GCM) 10K type strain sequencing project: providing services to taxonomists for standard genome sequencing and annotation.</title>
        <authorList>
            <consortium name="The Broad Institute Genomics Platform"/>
            <consortium name="The Broad Institute Genome Sequencing Center for Infectious Disease"/>
            <person name="Wu L."/>
            <person name="Ma J."/>
        </authorList>
    </citation>
    <scope>NUCLEOTIDE SEQUENCE [LARGE SCALE GENOMIC DNA]</scope>
    <source>
        <strain evidence="3">CGMCC 4.7349</strain>
    </source>
</reference>
<organism evidence="2 3">
    <name type="scientific">Streptomyces lasiicapitis</name>
    <dbReference type="NCBI Taxonomy" id="1923961"/>
    <lineage>
        <taxon>Bacteria</taxon>
        <taxon>Bacillati</taxon>
        <taxon>Actinomycetota</taxon>
        <taxon>Actinomycetes</taxon>
        <taxon>Kitasatosporales</taxon>
        <taxon>Streptomycetaceae</taxon>
        <taxon>Streptomyces</taxon>
    </lineage>
</organism>
<dbReference type="InterPro" id="IPR036291">
    <property type="entry name" value="NAD(P)-bd_dom_sf"/>
</dbReference>
<dbReference type="InterPro" id="IPR051606">
    <property type="entry name" value="Polyketide_Oxido-like"/>
</dbReference>
<accession>A0ABQ2M2G2</accession>
<dbReference type="Proteomes" id="UP000656881">
    <property type="component" value="Unassembled WGS sequence"/>
</dbReference>
<dbReference type="Gene3D" id="3.40.50.720">
    <property type="entry name" value="NAD(P)-binding Rossmann-like Domain"/>
    <property type="match status" value="1"/>
</dbReference>
<dbReference type="SUPFAM" id="SSF51735">
    <property type="entry name" value="NAD(P)-binding Rossmann-fold domains"/>
    <property type="match status" value="1"/>
</dbReference>
<gene>
    <name evidence="2" type="ORF">GCM10012286_35490</name>
</gene>
<sequence>MKIAVIGATGMVGSRVTDEAVRRGHTVTAVSRRLPASDSLPEGVDPVAADVTDLDALRPVLAAADVAVLTIRPAPGSEATLAPATTGVLDVAAATGTPLLIVGGAGPLRSPDEPDLLIVDNPAYIPAEWRDIAVASTEQFRAAERHSGAKWTYLSPPAILEPGERTGAYRKGTDTLLVDADGLSRISAEDLAVGVVDELEAPSGLSRLTFAH</sequence>
<evidence type="ECO:0000313" key="2">
    <source>
        <dbReference type="EMBL" id="GGO45882.1"/>
    </source>
</evidence>
<dbReference type="PANTHER" id="PTHR43355">
    <property type="entry name" value="FLAVIN REDUCTASE (NADPH)"/>
    <property type="match status" value="1"/>
</dbReference>
<protein>
    <submittedName>
        <fullName evidence="2">3-beta hydroxysteroid dehydrogenase</fullName>
    </submittedName>
</protein>
<evidence type="ECO:0000313" key="3">
    <source>
        <dbReference type="Proteomes" id="UP000656881"/>
    </source>
</evidence>
<dbReference type="EMBL" id="BMNG01000007">
    <property type="protein sequence ID" value="GGO45882.1"/>
    <property type="molecule type" value="Genomic_DNA"/>
</dbReference>
<proteinExistence type="predicted"/>
<keyword evidence="3" id="KW-1185">Reference proteome</keyword>
<evidence type="ECO:0000259" key="1">
    <source>
        <dbReference type="Pfam" id="PF13460"/>
    </source>
</evidence>
<name>A0ABQ2M2G2_9ACTN</name>